<evidence type="ECO:0000256" key="2">
    <source>
        <dbReference type="ARBA" id="ARBA00022448"/>
    </source>
</evidence>
<feature type="transmembrane region" description="Helical" evidence="9">
    <location>
        <begin position="119"/>
        <end position="138"/>
    </location>
</feature>
<feature type="transmembrane region" description="Helical" evidence="9">
    <location>
        <begin position="269"/>
        <end position="297"/>
    </location>
</feature>
<keyword evidence="2" id="KW-0813">Transport</keyword>
<comment type="subcellular location">
    <subcellularLocation>
        <location evidence="1">Membrane</location>
        <topology evidence="1">Multi-pass membrane protein</topology>
    </subcellularLocation>
</comment>
<dbReference type="PANTHER" id="PTHR22950:SF646">
    <property type="entry name" value="SODIUM-COUPLED NEUTRAL AMINO ACID TRANSPORTER 10-RELATED"/>
    <property type="match status" value="1"/>
</dbReference>
<evidence type="ECO:0000256" key="3">
    <source>
        <dbReference type="ARBA" id="ARBA00022692"/>
    </source>
</evidence>
<keyword evidence="4" id="KW-0029">Amino-acid transport</keyword>
<evidence type="ECO:0000256" key="9">
    <source>
        <dbReference type="SAM" id="Phobius"/>
    </source>
</evidence>
<feature type="transmembrane region" description="Helical" evidence="9">
    <location>
        <begin position="342"/>
        <end position="361"/>
    </location>
</feature>
<feature type="region of interest" description="Disordered" evidence="8">
    <location>
        <begin position="627"/>
        <end position="706"/>
    </location>
</feature>
<feature type="compositionally biased region" description="Basic and acidic residues" evidence="8">
    <location>
        <begin position="667"/>
        <end position="706"/>
    </location>
</feature>
<feature type="transmembrane region" description="Helical" evidence="9">
    <location>
        <begin position="373"/>
        <end position="393"/>
    </location>
</feature>
<evidence type="ECO:0000313" key="12">
    <source>
        <dbReference type="Proteomes" id="UP000183832"/>
    </source>
</evidence>
<accession>A0A1J1I208</accession>
<feature type="region of interest" description="Disordered" evidence="8">
    <location>
        <begin position="544"/>
        <end position="593"/>
    </location>
</feature>
<proteinExistence type="predicted"/>
<dbReference type="GO" id="GO:0016020">
    <property type="term" value="C:membrane"/>
    <property type="evidence" value="ECO:0007669"/>
    <property type="project" value="UniProtKB-SubCell"/>
</dbReference>
<evidence type="ECO:0000256" key="7">
    <source>
        <dbReference type="SAM" id="Coils"/>
    </source>
</evidence>
<evidence type="ECO:0000256" key="4">
    <source>
        <dbReference type="ARBA" id="ARBA00022970"/>
    </source>
</evidence>
<name>A0A1J1I208_9DIPT</name>
<organism evidence="11 12">
    <name type="scientific">Clunio marinus</name>
    <dbReference type="NCBI Taxonomy" id="568069"/>
    <lineage>
        <taxon>Eukaryota</taxon>
        <taxon>Metazoa</taxon>
        <taxon>Ecdysozoa</taxon>
        <taxon>Arthropoda</taxon>
        <taxon>Hexapoda</taxon>
        <taxon>Insecta</taxon>
        <taxon>Pterygota</taxon>
        <taxon>Neoptera</taxon>
        <taxon>Endopterygota</taxon>
        <taxon>Diptera</taxon>
        <taxon>Nematocera</taxon>
        <taxon>Chironomoidea</taxon>
        <taxon>Chironomidae</taxon>
        <taxon>Clunio</taxon>
    </lineage>
</organism>
<protein>
    <submittedName>
        <fullName evidence="11">CLUMA_CG007839, isoform A</fullName>
    </submittedName>
</protein>
<evidence type="ECO:0000256" key="6">
    <source>
        <dbReference type="ARBA" id="ARBA00023136"/>
    </source>
</evidence>
<reference evidence="11 12" key="1">
    <citation type="submission" date="2015-04" db="EMBL/GenBank/DDBJ databases">
        <authorList>
            <person name="Syromyatnikov M.Y."/>
            <person name="Popov V.N."/>
        </authorList>
    </citation>
    <scope>NUCLEOTIDE SEQUENCE [LARGE SCALE GENOMIC DNA]</scope>
</reference>
<keyword evidence="7" id="KW-0175">Coiled coil</keyword>
<evidence type="ECO:0000256" key="5">
    <source>
        <dbReference type="ARBA" id="ARBA00022989"/>
    </source>
</evidence>
<feature type="transmembrane region" description="Helical" evidence="9">
    <location>
        <begin position="30"/>
        <end position="52"/>
    </location>
</feature>
<dbReference type="PANTHER" id="PTHR22950">
    <property type="entry name" value="AMINO ACID TRANSPORTER"/>
    <property type="match status" value="1"/>
</dbReference>
<dbReference type="OrthoDB" id="513400at2759"/>
<keyword evidence="12" id="KW-1185">Reference proteome</keyword>
<feature type="domain" description="Amino acid transporter transmembrane" evidence="10">
    <location>
        <begin position="6"/>
        <end position="391"/>
    </location>
</feature>
<feature type="transmembrane region" description="Helical" evidence="9">
    <location>
        <begin position="228"/>
        <end position="249"/>
    </location>
</feature>
<feature type="transmembrane region" description="Helical" evidence="9">
    <location>
        <begin position="145"/>
        <end position="168"/>
    </location>
</feature>
<dbReference type="STRING" id="568069.A0A1J1I208"/>
<feature type="coiled-coil region" evidence="7">
    <location>
        <begin position="483"/>
        <end position="528"/>
    </location>
</feature>
<dbReference type="GO" id="GO:0015179">
    <property type="term" value="F:L-amino acid transmembrane transporter activity"/>
    <property type="evidence" value="ECO:0007669"/>
    <property type="project" value="TreeGrafter"/>
</dbReference>
<dbReference type="AlphaFoldDB" id="A0A1J1I208"/>
<dbReference type="EMBL" id="CVRI01000038">
    <property type="protein sequence ID" value="CRK94325.1"/>
    <property type="molecule type" value="Genomic_DNA"/>
</dbReference>
<feature type="compositionally biased region" description="Basic and acidic residues" evidence="8">
    <location>
        <begin position="638"/>
        <end position="660"/>
    </location>
</feature>
<sequence length="706" mass="79458">MVSNHVQTLANSIIGTSILAMPFCFEKCGVILSIVLLIITTIITRCCCHYLIKASIVTRRRKIELLGFHMFGQTGKTMVELSCIGFLMGTCIAFHVVIGDLSPIIVSKIFNIQSYSHDSVRRFLIIIITICCVVPLSFQKSIESLAFVCRASIGFYICLTLKIVFESFERFESDSNWASNIDLWKPSGILQCIPIFSMAMSCQMQIFEVYETMGFSGSIDRMRTTVHQATFICCLVYCTVGFFGYLAFYNESLPGNILMKLQPSVANDAITIGFILSIACSFPLVIFPCRTALASFLHPKGHHAEIAAYVPDSKYKPITLFIIVSTMIVGILIPSVEVIISLVGSTIGVFVCVIFPATCFVKIMQRDSMEKKFAQVTIVIGFVIMILGTYANLNAIDTAKSGSHLGDKPSIVESIADQPKPEFLRDDEKKTSDVKSIEKVIPPPDIVKNKKGKEIEIKISEDGIKKEDQEIAVEKTKDPQVEIREKNEEIEVLKESKNQLEKEVKEIKEELKKQNKETQDLVLQKIEEIAEKVEKIEKISIEKEGNSVKEQEKPTIVEKKMENINLPEKKSEQVEDVKEQPKKEEKIVEPAPNDIKERVDPIVKLIQSKEPLSYQLGEKVMEAKKSNLSSAEILKTFEGPKEKAKEAAEAPKQDSEEKKNEMRKKRESSDFKEISLDLLNDELKLKNPEMKSMLSRDLKATDEDEA</sequence>
<gene>
    <name evidence="11" type="ORF">CLUMA_CG007839</name>
</gene>
<keyword evidence="3 9" id="KW-0812">Transmembrane</keyword>
<feature type="transmembrane region" description="Helical" evidence="9">
    <location>
        <begin position="78"/>
        <end position="99"/>
    </location>
</feature>
<dbReference type="InterPro" id="IPR013057">
    <property type="entry name" value="AA_transpt_TM"/>
</dbReference>
<dbReference type="Proteomes" id="UP000183832">
    <property type="component" value="Unassembled WGS sequence"/>
</dbReference>
<dbReference type="Pfam" id="PF01490">
    <property type="entry name" value="Aa_trans"/>
    <property type="match status" value="1"/>
</dbReference>
<evidence type="ECO:0000256" key="8">
    <source>
        <dbReference type="SAM" id="MobiDB-lite"/>
    </source>
</evidence>
<evidence type="ECO:0000313" key="11">
    <source>
        <dbReference type="EMBL" id="CRK94325.1"/>
    </source>
</evidence>
<feature type="transmembrane region" description="Helical" evidence="9">
    <location>
        <begin position="188"/>
        <end position="207"/>
    </location>
</feature>
<feature type="transmembrane region" description="Helical" evidence="9">
    <location>
        <begin position="318"/>
        <end position="336"/>
    </location>
</feature>
<keyword evidence="6 9" id="KW-0472">Membrane</keyword>
<evidence type="ECO:0000259" key="10">
    <source>
        <dbReference type="Pfam" id="PF01490"/>
    </source>
</evidence>
<keyword evidence="5 9" id="KW-1133">Transmembrane helix</keyword>
<evidence type="ECO:0000256" key="1">
    <source>
        <dbReference type="ARBA" id="ARBA00004141"/>
    </source>
</evidence>